<protein>
    <submittedName>
        <fullName evidence="1">Uncharacterized protein</fullName>
    </submittedName>
</protein>
<accession>A0AA36MVA0</accession>
<proteinExistence type="predicted"/>
<dbReference type="Proteomes" id="UP001178507">
    <property type="component" value="Unassembled WGS sequence"/>
</dbReference>
<name>A0AA36MVA0_9DINO</name>
<reference evidence="1" key="1">
    <citation type="submission" date="2023-08" db="EMBL/GenBank/DDBJ databases">
        <authorList>
            <person name="Chen Y."/>
            <person name="Shah S."/>
            <person name="Dougan E. K."/>
            <person name="Thang M."/>
            <person name="Chan C."/>
        </authorList>
    </citation>
    <scope>NUCLEOTIDE SEQUENCE</scope>
</reference>
<organism evidence="1 2">
    <name type="scientific">Effrenium voratum</name>
    <dbReference type="NCBI Taxonomy" id="2562239"/>
    <lineage>
        <taxon>Eukaryota</taxon>
        <taxon>Sar</taxon>
        <taxon>Alveolata</taxon>
        <taxon>Dinophyceae</taxon>
        <taxon>Suessiales</taxon>
        <taxon>Symbiodiniaceae</taxon>
        <taxon>Effrenium</taxon>
    </lineage>
</organism>
<comment type="caution">
    <text evidence="1">The sequence shown here is derived from an EMBL/GenBank/DDBJ whole genome shotgun (WGS) entry which is preliminary data.</text>
</comment>
<evidence type="ECO:0000313" key="2">
    <source>
        <dbReference type="Proteomes" id="UP001178507"/>
    </source>
</evidence>
<keyword evidence="2" id="KW-1185">Reference proteome</keyword>
<evidence type="ECO:0000313" key="1">
    <source>
        <dbReference type="EMBL" id="CAJ1381136.1"/>
    </source>
</evidence>
<sequence>MPLDWLWDSWHHVHPHETSFFMDKESLRNTMADLSIGRRAHAALAEGSTRELQDMAAAHKAMAGHHRRHLEADAASQPKAPGRMFAALDERPAAKAKRVGRCSFFPEAGTGRVTYQCCNQDGCKRAKAPAHVAGSHNDLVFRA</sequence>
<dbReference type="EMBL" id="CAUJNA010000780">
    <property type="protein sequence ID" value="CAJ1381136.1"/>
    <property type="molecule type" value="Genomic_DNA"/>
</dbReference>
<gene>
    <name evidence="1" type="ORF">EVOR1521_LOCUS8918</name>
</gene>
<dbReference type="AlphaFoldDB" id="A0AA36MVA0"/>